<sequence length="120" mass="13051">MLINRYFCPVNTQRLLTKIRISNNLRRLISFSSIDTSSDLTRPKYEIDLPGVENYGFEGESSFMRCKHGAVASDSEEASKVGRRILNLGGSAVDAAIAVLLCVGVHNCHSTGIGGGFLMN</sequence>
<comment type="caution">
    <text evidence="1">The sequence shown here is derived from an EMBL/GenBank/DDBJ whole genome shotgun (WGS) entry which is preliminary data.</text>
</comment>
<dbReference type="AlphaFoldDB" id="A0A820U940"/>
<accession>A0A820U940</accession>
<feature type="non-terminal residue" evidence="1">
    <location>
        <position position="120"/>
    </location>
</feature>
<evidence type="ECO:0000313" key="2">
    <source>
        <dbReference type="Proteomes" id="UP000663873"/>
    </source>
</evidence>
<gene>
    <name evidence="1" type="ORF">UJA718_LOCUS24846</name>
</gene>
<dbReference type="PANTHER" id="PTHR11686:SF9">
    <property type="entry name" value="RE13973P"/>
    <property type="match status" value="1"/>
</dbReference>
<dbReference type="InterPro" id="IPR029055">
    <property type="entry name" value="Ntn_hydrolases_N"/>
</dbReference>
<evidence type="ECO:0000313" key="1">
    <source>
        <dbReference type="EMBL" id="CAF4479880.1"/>
    </source>
</evidence>
<dbReference type="GO" id="GO:0036374">
    <property type="term" value="F:glutathione hydrolase activity"/>
    <property type="evidence" value="ECO:0007669"/>
    <property type="project" value="InterPro"/>
</dbReference>
<organism evidence="1 2">
    <name type="scientific">Rotaria socialis</name>
    <dbReference type="NCBI Taxonomy" id="392032"/>
    <lineage>
        <taxon>Eukaryota</taxon>
        <taxon>Metazoa</taxon>
        <taxon>Spiralia</taxon>
        <taxon>Gnathifera</taxon>
        <taxon>Rotifera</taxon>
        <taxon>Eurotatoria</taxon>
        <taxon>Bdelloidea</taxon>
        <taxon>Philodinida</taxon>
        <taxon>Philodinidae</taxon>
        <taxon>Rotaria</taxon>
    </lineage>
</organism>
<protein>
    <submittedName>
        <fullName evidence="1">Uncharacterized protein</fullName>
    </submittedName>
</protein>
<keyword evidence="2" id="KW-1185">Reference proteome</keyword>
<reference evidence="1" key="1">
    <citation type="submission" date="2021-02" db="EMBL/GenBank/DDBJ databases">
        <authorList>
            <person name="Nowell W R."/>
        </authorList>
    </citation>
    <scope>NUCLEOTIDE SEQUENCE</scope>
</reference>
<dbReference type="GO" id="GO:0005886">
    <property type="term" value="C:plasma membrane"/>
    <property type="evidence" value="ECO:0007669"/>
    <property type="project" value="TreeGrafter"/>
</dbReference>
<name>A0A820U940_9BILA</name>
<dbReference type="Proteomes" id="UP000663873">
    <property type="component" value="Unassembled WGS sequence"/>
</dbReference>
<dbReference type="GO" id="GO:0006751">
    <property type="term" value="P:glutathione catabolic process"/>
    <property type="evidence" value="ECO:0007669"/>
    <property type="project" value="InterPro"/>
</dbReference>
<dbReference type="InterPro" id="IPR000101">
    <property type="entry name" value="GGT_peptidase"/>
</dbReference>
<dbReference type="PANTHER" id="PTHR11686">
    <property type="entry name" value="GAMMA GLUTAMYL TRANSPEPTIDASE"/>
    <property type="match status" value="1"/>
</dbReference>
<proteinExistence type="predicted"/>
<dbReference type="SUPFAM" id="SSF56235">
    <property type="entry name" value="N-terminal nucleophile aminohydrolases (Ntn hydrolases)"/>
    <property type="match status" value="1"/>
</dbReference>
<dbReference type="Pfam" id="PF01019">
    <property type="entry name" value="G_glu_transpept"/>
    <property type="match status" value="1"/>
</dbReference>
<dbReference type="EMBL" id="CAJOBP010005865">
    <property type="protein sequence ID" value="CAF4479880.1"/>
    <property type="molecule type" value="Genomic_DNA"/>
</dbReference>